<dbReference type="PROSITE" id="PS50280">
    <property type="entry name" value="SET"/>
    <property type="match status" value="1"/>
</dbReference>
<dbReference type="InterPro" id="IPR051760">
    <property type="entry name" value="KMT5A"/>
</dbReference>
<feature type="compositionally biased region" description="Basic and acidic residues" evidence="1">
    <location>
        <begin position="8"/>
        <end position="17"/>
    </location>
</feature>
<dbReference type="InterPro" id="IPR001214">
    <property type="entry name" value="SET_dom"/>
</dbReference>
<dbReference type="GO" id="GO:0005700">
    <property type="term" value="C:polytene chromosome"/>
    <property type="evidence" value="ECO:0007669"/>
    <property type="project" value="TreeGrafter"/>
</dbReference>
<dbReference type="AlphaFoldDB" id="A0AA36M4G6"/>
<keyword evidence="4" id="KW-1185">Reference proteome</keyword>
<sequence length="497" mass="56020">MDDYDEIPVDKNVSEEGRGEEDDDDEEGEDDGDDENEGNDGNDSARPFSRSGMFRRRLQRRTEGEETLRKRPRVSSPVKADTTEDSSLTLEEIVMEQGDIGALEPQASALESQASSPSPLKQFEQHPIGSSSGDGTSVQHIDIVDEQEAVEKIPVYKLKFHLKRQKSEACTANAELILSDSITMAVRRRVHVVRKSAVPASLLADLEKRTSYTGGLTEVENVWQLSNFIHRCHAQPVQDLPWLEVREMPTIKGRGVFAKVDIAVADYRGYRGLSEDVLKPYNKELDEEQRQKVAKYWMGVEGSDCNYIVLAHCDSHKATVTLGRLINQSIEHANLNMKCMYLGKRRVRWAHCLIASRDIQAGEQLLWNYAVRERDPSKPSSPKNFPCICHVCMRSGCSRRPDFDIGELLFLVTQKARAVELLLESTPAADPRVAFARSRRTIFTNRDVFPDPTMFLVKVASPLAQLLQIATEAAFKRMESVVLILYQKQNDPQPLSC</sequence>
<dbReference type="SUPFAM" id="SSF82199">
    <property type="entry name" value="SET domain"/>
    <property type="match status" value="1"/>
</dbReference>
<comment type="caution">
    <text evidence="3">The sequence shown here is derived from an EMBL/GenBank/DDBJ whole genome shotgun (WGS) entry which is preliminary data.</text>
</comment>
<name>A0AA36M4G6_CYLNA</name>
<dbReference type="PANTHER" id="PTHR46167:SF1">
    <property type="entry name" value="N-LYSINE METHYLTRANSFERASE KMT5A"/>
    <property type="match status" value="1"/>
</dbReference>
<evidence type="ECO:0000256" key="1">
    <source>
        <dbReference type="SAM" id="MobiDB-lite"/>
    </source>
</evidence>
<dbReference type="GO" id="GO:0005634">
    <property type="term" value="C:nucleus"/>
    <property type="evidence" value="ECO:0007669"/>
    <property type="project" value="TreeGrafter"/>
</dbReference>
<feature type="compositionally biased region" description="Polar residues" evidence="1">
    <location>
        <begin position="128"/>
        <end position="137"/>
    </location>
</feature>
<feature type="compositionally biased region" description="Acidic residues" evidence="1">
    <location>
        <begin position="18"/>
        <end position="40"/>
    </location>
</feature>
<feature type="region of interest" description="Disordered" evidence="1">
    <location>
        <begin position="108"/>
        <end position="137"/>
    </location>
</feature>
<dbReference type="GO" id="GO:0043516">
    <property type="term" value="P:regulation of DNA damage response, signal transduction by p53 class mediator"/>
    <property type="evidence" value="ECO:0007669"/>
    <property type="project" value="TreeGrafter"/>
</dbReference>
<feature type="compositionally biased region" description="Polar residues" evidence="1">
    <location>
        <begin position="109"/>
        <end position="119"/>
    </location>
</feature>
<evidence type="ECO:0000259" key="2">
    <source>
        <dbReference type="PROSITE" id="PS50280"/>
    </source>
</evidence>
<dbReference type="Pfam" id="PF00856">
    <property type="entry name" value="SET"/>
    <property type="match status" value="1"/>
</dbReference>
<proteinExistence type="predicted"/>
<gene>
    <name evidence="3" type="ORF">CYNAS_LOCUS9558</name>
</gene>
<evidence type="ECO:0000313" key="3">
    <source>
        <dbReference type="EMBL" id="CAJ0597575.1"/>
    </source>
</evidence>
<dbReference type="EMBL" id="CATQJL010000223">
    <property type="protein sequence ID" value="CAJ0597575.1"/>
    <property type="molecule type" value="Genomic_DNA"/>
</dbReference>
<organism evidence="3 4">
    <name type="scientific">Cylicocyclus nassatus</name>
    <name type="common">Nematode worm</name>
    <dbReference type="NCBI Taxonomy" id="53992"/>
    <lineage>
        <taxon>Eukaryota</taxon>
        <taxon>Metazoa</taxon>
        <taxon>Ecdysozoa</taxon>
        <taxon>Nematoda</taxon>
        <taxon>Chromadorea</taxon>
        <taxon>Rhabditida</taxon>
        <taxon>Rhabditina</taxon>
        <taxon>Rhabditomorpha</taxon>
        <taxon>Strongyloidea</taxon>
        <taxon>Strongylidae</taxon>
        <taxon>Cylicocyclus</taxon>
    </lineage>
</organism>
<evidence type="ECO:0000313" key="4">
    <source>
        <dbReference type="Proteomes" id="UP001176961"/>
    </source>
</evidence>
<accession>A0AA36M4G6</accession>
<dbReference type="Proteomes" id="UP001176961">
    <property type="component" value="Unassembled WGS sequence"/>
</dbReference>
<dbReference type="PANTHER" id="PTHR46167">
    <property type="entry name" value="N-LYSINE METHYLTRANSFERASE KMT5A"/>
    <property type="match status" value="1"/>
</dbReference>
<dbReference type="Gene3D" id="2.170.270.10">
    <property type="entry name" value="SET domain"/>
    <property type="match status" value="1"/>
</dbReference>
<feature type="domain" description="SET" evidence="2">
    <location>
        <begin position="241"/>
        <end position="370"/>
    </location>
</feature>
<reference evidence="3" key="1">
    <citation type="submission" date="2023-07" db="EMBL/GenBank/DDBJ databases">
        <authorList>
            <consortium name="CYATHOMIX"/>
        </authorList>
    </citation>
    <scope>NUCLEOTIDE SEQUENCE</scope>
    <source>
        <strain evidence="3">N/A</strain>
    </source>
</reference>
<feature type="region of interest" description="Disordered" evidence="1">
    <location>
        <begin position="1"/>
        <end position="89"/>
    </location>
</feature>
<dbReference type="GO" id="GO:0006357">
    <property type="term" value="P:regulation of transcription by RNA polymerase II"/>
    <property type="evidence" value="ECO:0007669"/>
    <property type="project" value="TreeGrafter"/>
</dbReference>
<dbReference type="GO" id="GO:0042799">
    <property type="term" value="F:histone H4K20 methyltransferase activity"/>
    <property type="evidence" value="ECO:0007669"/>
    <property type="project" value="TreeGrafter"/>
</dbReference>
<feature type="compositionally biased region" description="Basic and acidic residues" evidence="1">
    <location>
        <begin position="60"/>
        <end position="69"/>
    </location>
</feature>
<protein>
    <recommendedName>
        <fullName evidence="2">SET domain-containing protein</fullName>
    </recommendedName>
</protein>
<dbReference type="InterPro" id="IPR046341">
    <property type="entry name" value="SET_dom_sf"/>
</dbReference>